<evidence type="ECO:0000256" key="6">
    <source>
        <dbReference type="ARBA" id="ARBA00022989"/>
    </source>
</evidence>
<dbReference type="KEGG" id="pace:A6070_14015"/>
<keyword evidence="11" id="KW-1185">Reference proteome</keyword>
<feature type="transmembrane region" description="Helical" evidence="9">
    <location>
        <begin position="114"/>
        <end position="132"/>
    </location>
</feature>
<evidence type="ECO:0000313" key="11">
    <source>
        <dbReference type="Proteomes" id="UP000182264"/>
    </source>
</evidence>
<evidence type="ECO:0000256" key="8">
    <source>
        <dbReference type="ARBA" id="ARBA00035655"/>
    </source>
</evidence>
<dbReference type="PANTHER" id="PTHR30574:SF1">
    <property type="entry name" value="SULPHUR TRANSPORT DOMAIN-CONTAINING PROTEIN"/>
    <property type="match status" value="1"/>
</dbReference>
<feature type="transmembrane region" description="Helical" evidence="9">
    <location>
        <begin position="144"/>
        <end position="165"/>
    </location>
</feature>
<dbReference type="GO" id="GO:0005886">
    <property type="term" value="C:plasma membrane"/>
    <property type="evidence" value="ECO:0007669"/>
    <property type="project" value="UniProtKB-SubCell"/>
</dbReference>
<comment type="similarity">
    <text evidence="8">Belongs to the TsuA/YedE (TC 9.B.102) family.</text>
</comment>
<dbReference type="AlphaFoldDB" id="A0A1L3GEY5"/>
<accession>A0A1L3GEY5</accession>
<gene>
    <name evidence="10" type="ORF">A7E75_05375</name>
</gene>
<dbReference type="EMBL" id="CP015518">
    <property type="protein sequence ID" value="APG24524.1"/>
    <property type="molecule type" value="Genomic_DNA"/>
</dbReference>
<evidence type="ECO:0000256" key="4">
    <source>
        <dbReference type="ARBA" id="ARBA00022519"/>
    </source>
</evidence>
<evidence type="ECO:0000256" key="2">
    <source>
        <dbReference type="ARBA" id="ARBA00022448"/>
    </source>
</evidence>
<dbReference type="OrthoDB" id="9814020at2"/>
<evidence type="ECO:0000256" key="7">
    <source>
        <dbReference type="ARBA" id="ARBA00023136"/>
    </source>
</evidence>
<keyword evidence="7 9" id="KW-0472">Membrane</keyword>
<keyword evidence="2" id="KW-0813">Transport</keyword>
<evidence type="ECO:0000256" key="1">
    <source>
        <dbReference type="ARBA" id="ARBA00004429"/>
    </source>
</evidence>
<name>A0A1L3GEY5_SYNAC</name>
<evidence type="ECO:0000256" key="5">
    <source>
        <dbReference type="ARBA" id="ARBA00022692"/>
    </source>
</evidence>
<dbReference type="STRING" id="29542.A6070_14015"/>
<keyword evidence="4" id="KW-0997">Cell inner membrane</keyword>
<evidence type="ECO:0000256" key="9">
    <source>
        <dbReference type="SAM" id="Phobius"/>
    </source>
</evidence>
<organism evidence="10 11">
    <name type="scientific">Syntrophotalea acetylenica</name>
    <name type="common">Pelobacter acetylenicus</name>
    <dbReference type="NCBI Taxonomy" id="29542"/>
    <lineage>
        <taxon>Bacteria</taxon>
        <taxon>Pseudomonadati</taxon>
        <taxon>Thermodesulfobacteriota</taxon>
        <taxon>Desulfuromonadia</taxon>
        <taxon>Desulfuromonadales</taxon>
        <taxon>Syntrophotaleaceae</taxon>
        <taxon>Syntrophotalea</taxon>
    </lineage>
</organism>
<dbReference type="InterPro" id="IPR007272">
    <property type="entry name" value="Sulf_transp_TsuA/YedE"/>
</dbReference>
<comment type="subcellular location">
    <subcellularLocation>
        <location evidence="1">Cell inner membrane</location>
        <topology evidence="1">Multi-pass membrane protein</topology>
    </subcellularLocation>
</comment>
<dbReference type="Proteomes" id="UP000182264">
    <property type="component" value="Chromosome"/>
</dbReference>
<protein>
    <submittedName>
        <fullName evidence="10">YeeE/YedE family protein</fullName>
    </submittedName>
</protein>
<sequence length="175" mass="18450">MKQMDQGSWNPYVAGALTGVVSVLSVWVAGKYFGASTTFVRAAGMIEKLFMPERVENTAYFIKTAPVVDWQWMFVVGIFIGALIAALSSGSFRLQAVPDMWAAHFGARSGGKRAAVAFIGGAILMFGARMAGGCPSGHGLSGTMQLAVSGYISLVCFFIGGLFTARQIFKGGGKS</sequence>
<feature type="transmembrane region" description="Helical" evidence="9">
    <location>
        <begin position="70"/>
        <end position="94"/>
    </location>
</feature>
<proteinExistence type="inferred from homology"/>
<keyword evidence="5 9" id="KW-0812">Transmembrane</keyword>
<keyword evidence="6 9" id="KW-1133">Transmembrane helix</keyword>
<evidence type="ECO:0000256" key="3">
    <source>
        <dbReference type="ARBA" id="ARBA00022475"/>
    </source>
</evidence>
<dbReference type="PANTHER" id="PTHR30574">
    <property type="entry name" value="INNER MEMBRANE PROTEIN YEDE"/>
    <property type="match status" value="1"/>
</dbReference>
<reference evidence="10 11" key="1">
    <citation type="journal article" date="2017" name="Genome Announc.">
        <title>Complete Genome Sequences of Two Acetylene-Fermenting Pelobacter acetylenicus Strains.</title>
        <authorList>
            <person name="Sutton J.M."/>
            <person name="Baesman S.M."/>
            <person name="Fierst J.L."/>
            <person name="Poret-Peterson A.T."/>
            <person name="Oremland R.S."/>
            <person name="Dunlap D.S."/>
            <person name="Akob D.M."/>
        </authorList>
    </citation>
    <scope>NUCLEOTIDE SEQUENCE [LARGE SCALE GENOMIC DNA]</scope>
    <source>
        <strain evidence="10 11">DSM 3247</strain>
    </source>
</reference>
<feature type="transmembrane region" description="Helical" evidence="9">
    <location>
        <begin position="12"/>
        <end position="30"/>
    </location>
</feature>
<dbReference type="RefSeq" id="WP_072286365.1">
    <property type="nucleotide sequence ID" value="NZ_CP015455.1"/>
</dbReference>
<evidence type="ECO:0000313" key="10">
    <source>
        <dbReference type="EMBL" id="APG24524.1"/>
    </source>
</evidence>
<keyword evidence="3" id="KW-1003">Cell membrane</keyword>
<dbReference type="Pfam" id="PF04143">
    <property type="entry name" value="Sulf_transp"/>
    <property type="match status" value="1"/>
</dbReference>